<dbReference type="PANTHER" id="PTHR11927">
    <property type="entry name" value="GALACTOSIDE 2-L-FUCOSYLTRANSFERASE"/>
    <property type="match status" value="1"/>
</dbReference>
<evidence type="ECO:0000256" key="2">
    <source>
        <dbReference type="ARBA" id="ARBA00022679"/>
    </source>
</evidence>
<organism evidence="3 4">
    <name type="scientific">Chryseobacterium turcicum</name>
    <dbReference type="NCBI Taxonomy" id="2898076"/>
    <lineage>
        <taxon>Bacteria</taxon>
        <taxon>Pseudomonadati</taxon>
        <taxon>Bacteroidota</taxon>
        <taxon>Flavobacteriia</taxon>
        <taxon>Flavobacteriales</taxon>
        <taxon>Weeksellaceae</taxon>
        <taxon>Chryseobacterium group</taxon>
        <taxon>Chryseobacterium</taxon>
    </lineage>
</organism>
<dbReference type="EMBL" id="JAJNAY010000002">
    <property type="protein sequence ID" value="MCD1118981.1"/>
    <property type="molecule type" value="Genomic_DNA"/>
</dbReference>
<name>A0A9Q3V683_9FLAO</name>
<evidence type="ECO:0000313" key="4">
    <source>
        <dbReference type="Proteomes" id="UP001108025"/>
    </source>
</evidence>
<sequence>MRAFLKKFFFIIFSSGTEVIITPKGARWGNLLYFFLRAYIFDQQGKSLKVLYTPHMDDLTAYFPQLKKYIITENQVKFYHKKDASNNFYQVFKEDFSEKDLNDFIKKYLVSSEFVKSFLSSFSEPSLNELTINIRRGDFYEKGNSSIYGYDQIGFIKHVFENYLKDKKWSRINILSDNMQWCKENFGFLNEYTSKLNFPDLNDHKIITSFLWVANSKNLILSNSTFSFWAAYISNYLYQSQENTFCPIFGSRRIENTDLYQYNPQWVMIKDFNFETA</sequence>
<evidence type="ECO:0000256" key="1">
    <source>
        <dbReference type="ARBA" id="ARBA00022676"/>
    </source>
</evidence>
<keyword evidence="4" id="KW-1185">Reference proteome</keyword>
<protein>
    <submittedName>
        <fullName evidence="3">Alpha-1,2-fucosyltransferase</fullName>
    </submittedName>
</protein>
<proteinExistence type="predicted"/>
<accession>A0A9Q3V683</accession>
<dbReference type="Pfam" id="PF01531">
    <property type="entry name" value="Glyco_transf_11"/>
    <property type="match status" value="1"/>
</dbReference>
<dbReference type="GO" id="GO:0008107">
    <property type="term" value="F:galactoside 2-alpha-L-fucosyltransferase activity"/>
    <property type="evidence" value="ECO:0007669"/>
    <property type="project" value="InterPro"/>
</dbReference>
<dbReference type="AlphaFoldDB" id="A0A9Q3V683"/>
<keyword evidence="1" id="KW-0328">Glycosyltransferase</keyword>
<evidence type="ECO:0000313" key="3">
    <source>
        <dbReference type="EMBL" id="MCD1118981.1"/>
    </source>
</evidence>
<dbReference type="GO" id="GO:0005975">
    <property type="term" value="P:carbohydrate metabolic process"/>
    <property type="evidence" value="ECO:0007669"/>
    <property type="project" value="InterPro"/>
</dbReference>
<dbReference type="PANTHER" id="PTHR11927:SF9">
    <property type="entry name" value="L-FUCOSYLTRANSFERASE"/>
    <property type="match status" value="1"/>
</dbReference>
<gene>
    <name evidence="3" type="ORF">LO744_19240</name>
</gene>
<keyword evidence="2" id="KW-0808">Transferase</keyword>
<dbReference type="InterPro" id="IPR002516">
    <property type="entry name" value="Glyco_trans_11"/>
</dbReference>
<comment type="caution">
    <text evidence="3">The sequence shown here is derived from an EMBL/GenBank/DDBJ whole genome shotgun (WGS) entry which is preliminary data.</text>
</comment>
<dbReference type="RefSeq" id="WP_230672318.1">
    <property type="nucleotide sequence ID" value="NZ_JAJNAY010000002.1"/>
</dbReference>
<dbReference type="Proteomes" id="UP001108025">
    <property type="component" value="Unassembled WGS sequence"/>
</dbReference>
<reference evidence="3" key="1">
    <citation type="submission" date="2021-11" db="EMBL/GenBank/DDBJ databases">
        <title>Description of novel Chryseobacterium species.</title>
        <authorList>
            <person name="Saticioglu I.B."/>
            <person name="Ay H."/>
            <person name="Altun S."/>
            <person name="Duman M."/>
        </authorList>
    </citation>
    <scope>NUCLEOTIDE SEQUENCE</scope>
    <source>
        <strain evidence="3">C-17</strain>
    </source>
</reference>
<dbReference type="GO" id="GO:0016020">
    <property type="term" value="C:membrane"/>
    <property type="evidence" value="ECO:0007669"/>
    <property type="project" value="InterPro"/>
</dbReference>